<evidence type="ECO:0000256" key="10">
    <source>
        <dbReference type="ARBA" id="ARBA00023170"/>
    </source>
</evidence>
<sequence length="256" mass="28727">MEGSVKHDSPEGKKITKSILNMINLNDQQFLGIIVAVGVIILTLILLKLWVSRKSARRSVLLLGLCDAGKTRIWSQLIHGRHVGTHTSIKENIDDYQTNKGMLKIVDIPGHERLRFRFLDQYKSATRAFIFVVDALTFQKDIRDVAEYLYTVLTDSAVMSANPSVLILAHKQDQPMAKGCALLQANLERELNVLRQTKDKQLDSLSDKENSSSYLGKHGKDFTFAHLNPLRVEFGETSAEDSLGLEPIKKWLASLG</sequence>
<evidence type="ECO:0000256" key="5">
    <source>
        <dbReference type="ARBA" id="ARBA00022741"/>
    </source>
</evidence>
<feature type="transmembrane region" description="Helical" evidence="11">
    <location>
        <begin position="30"/>
        <end position="51"/>
    </location>
</feature>
<keyword evidence="5" id="KW-0547">Nucleotide-binding</keyword>
<dbReference type="CDD" id="cd04105">
    <property type="entry name" value="SR_beta"/>
    <property type="match status" value="1"/>
</dbReference>
<accession>A0A481SW78</accession>
<dbReference type="GO" id="GO:0005789">
    <property type="term" value="C:endoplasmic reticulum membrane"/>
    <property type="evidence" value="ECO:0007669"/>
    <property type="project" value="UniProtKB-SubCell"/>
</dbReference>
<dbReference type="Gene3D" id="3.40.50.300">
    <property type="entry name" value="P-loop containing nucleotide triphosphate hydrolases"/>
    <property type="match status" value="1"/>
</dbReference>
<evidence type="ECO:0000256" key="2">
    <source>
        <dbReference type="ARBA" id="ARBA00005619"/>
    </source>
</evidence>
<evidence type="ECO:0000256" key="3">
    <source>
        <dbReference type="ARBA" id="ARBA00020256"/>
    </source>
</evidence>
<evidence type="ECO:0000256" key="9">
    <source>
        <dbReference type="ARBA" id="ARBA00023136"/>
    </source>
</evidence>
<evidence type="ECO:0000256" key="7">
    <source>
        <dbReference type="ARBA" id="ARBA00022989"/>
    </source>
</evidence>
<dbReference type="SMART" id="SM00177">
    <property type="entry name" value="ARF"/>
    <property type="match status" value="1"/>
</dbReference>
<dbReference type="InterPro" id="IPR024156">
    <property type="entry name" value="Small_GTPase_ARF"/>
</dbReference>
<comment type="subcellular location">
    <subcellularLocation>
        <location evidence="1">Endoplasmic reticulum membrane</location>
        <topology evidence="1">Single-pass membrane protein</topology>
    </subcellularLocation>
</comment>
<reference evidence="12" key="1">
    <citation type="journal article" date="2019" name="Sci. Rep.">
        <title>No signal of deleterious mutation accumulation in conserved gene sequences of extant asexual hexapods.</title>
        <authorList>
            <person name="Brandt A."/>
            <person name="Bast J."/>
            <person name="Scheu S."/>
            <person name="Meusemann K."/>
            <person name="Donath A."/>
            <person name="Schuette K."/>
            <person name="Machida R."/>
            <person name="Kraaijeveld K."/>
        </authorList>
    </citation>
    <scope>NUCLEOTIDE SEQUENCE</scope>
    <source>
        <strain evidence="12">OG8442</strain>
    </source>
</reference>
<comment type="similarity">
    <text evidence="2">Belongs to the SRP receptor beta subunit family.</text>
</comment>
<keyword evidence="10" id="KW-0675">Receptor</keyword>
<evidence type="ECO:0000313" key="12">
    <source>
        <dbReference type="EMBL" id="QBH73245.1"/>
    </source>
</evidence>
<evidence type="ECO:0000256" key="8">
    <source>
        <dbReference type="ARBA" id="ARBA00023134"/>
    </source>
</evidence>
<dbReference type="GO" id="GO:0005525">
    <property type="term" value="F:GTP binding"/>
    <property type="evidence" value="ECO:0007669"/>
    <property type="project" value="UniProtKB-KW"/>
</dbReference>
<keyword evidence="9 11" id="KW-0472">Membrane</keyword>
<keyword evidence="6" id="KW-0256">Endoplasmic reticulum</keyword>
<dbReference type="AlphaFoldDB" id="A0A481SW78"/>
<dbReference type="Pfam" id="PF09439">
    <property type="entry name" value="SRPRB"/>
    <property type="match status" value="1"/>
</dbReference>
<dbReference type="PANTHER" id="PTHR11711">
    <property type="entry name" value="ADP RIBOSYLATION FACTOR-RELATED"/>
    <property type="match status" value="1"/>
</dbReference>
<dbReference type="InterPro" id="IPR019009">
    <property type="entry name" value="SRP_receptor_beta_su"/>
</dbReference>
<organism evidence="12">
    <name type="scientific">Franklinothrips vespiformis</name>
    <name type="common">Thrips</name>
    <name type="synonym">Aeolothrips vespiformis</name>
    <dbReference type="NCBI Taxonomy" id="297892"/>
    <lineage>
        <taxon>Eukaryota</taxon>
        <taxon>Metazoa</taxon>
        <taxon>Ecdysozoa</taxon>
        <taxon>Arthropoda</taxon>
        <taxon>Hexapoda</taxon>
        <taxon>Insecta</taxon>
        <taxon>Pterygota</taxon>
        <taxon>Neoptera</taxon>
        <taxon>Paraneoptera</taxon>
        <taxon>Thysanoptera</taxon>
        <taxon>Terebrantia</taxon>
        <taxon>Aeolothripoidea</taxon>
        <taxon>Aeolothripidae</taxon>
        <taxon>Franklinothrips</taxon>
    </lineage>
</organism>
<keyword evidence="8" id="KW-0342">GTP-binding</keyword>
<evidence type="ECO:0000256" key="4">
    <source>
        <dbReference type="ARBA" id="ARBA00022692"/>
    </source>
</evidence>
<protein>
    <recommendedName>
        <fullName evidence="3">Signal recognition particle receptor subunit beta</fullName>
    </recommendedName>
</protein>
<evidence type="ECO:0000256" key="1">
    <source>
        <dbReference type="ARBA" id="ARBA00004389"/>
    </source>
</evidence>
<dbReference type="SUPFAM" id="SSF52540">
    <property type="entry name" value="P-loop containing nucleoside triphosphate hydrolases"/>
    <property type="match status" value="1"/>
</dbReference>
<evidence type="ECO:0000256" key="11">
    <source>
        <dbReference type="SAM" id="Phobius"/>
    </source>
</evidence>
<keyword evidence="7 11" id="KW-1133">Transmembrane helix</keyword>
<proteinExistence type="evidence at transcript level"/>
<name>A0A481SW78_FRAVS</name>
<evidence type="ECO:0000256" key="6">
    <source>
        <dbReference type="ARBA" id="ARBA00022824"/>
    </source>
</evidence>
<dbReference type="InterPro" id="IPR027417">
    <property type="entry name" value="P-loop_NTPase"/>
</dbReference>
<dbReference type="EMBL" id="MH637855">
    <property type="protein sequence ID" value="QBH73245.1"/>
    <property type="molecule type" value="mRNA"/>
</dbReference>
<keyword evidence="4 11" id="KW-0812">Transmembrane</keyword>